<proteinExistence type="predicted"/>
<accession>A0A1F7UMB0</accession>
<organism evidence="1 2">
    <name type="scientific">Candidatus Uhrbacteria bacterium RIFCSPHIGHO2_12_FULL_54_23</name>
    <dbReference type="NCBI Taxonomy" id="1802397"/>
    <lineage>
        <taxon>Bacteria</taxon>
        <taxon>Candidatus Uhriibacteriota</taxon>
    </lineage>
</organism>
<sequence>MKKMHSETIEFEPNNNHEMGTNRLDQLLKTDGKLEQILSSCKHFGQIVTVLVAELLITIACTSGGKARAKWTDEKGNIETVEVETEGRYAQPPDASDLRKLKREKTVGDITEEAGNKLEGWPLAYVAMGAINGAGGTFGFRDFPSLGMFSEGEMRKAHMAMWASYERFKKRGFYFNDQWYDGAPPGRQLTNQEWLDVPPARD</sequence>
<name>A0A1F7UMB0_9BACT</name>
<dbReference type="Proteomes" id="UP000176604">
    <property type="component" value="Unassembled WGS sequence"/>
</dbReference>
<evidence type="ECO:0000313" key="1">
    <source>
        <dbReference type="EMBL" id="OGL79416.1"/>
    </source>
</evidence>
<gene>
    <name evidence="1" type="ORF">A3J43_02120</name>
</gene>
<dbReference type="AlphaFoldDB" id="A0A1F7UMB0"/>
<dbReference type="STRING" id="1802397.A3J43_02120"/>
<evidence type="ECO:0000313" key="2">
    <source>
        <dbReference type="Proteomes" id="UP000176604"/>
    </source>
</evidence>
<reference evidence="1 2" key="1">
    <citation type="journal article" date="2016" name="Nat. Commun.">
        <title>Thousands of microbial genomes shed light on interconnected biogeochemical processes in an aquifer system.</title>
        <authorList>
            <person name="Anantharaman K."/>
            <person name="Brown C.T."/>
            <person name="Hug L.A."/>
            <person name="Sharon I."/>
            <person name="Castelle C.J."/>
            <person name="Probst A.J."/>
            <person name="Thomas B.C."/>
            <person name="Singh A."/>
            <person name="Wilkins M.J."/>
            <person name="Karaoz U."/>
            <person name="Brodie E.L."/>
            <person name="Williams K.H."/>
            <person name="Hubbard S.S."/>
            <person name="Banfield J.F."/>
        </authorList>
    </citation>
    <scope>NUCLEOTIDE SEQUENCE [LARGE SCALE GENOMIC DNA]</scope>
</reference>
<dbReference type="EMBL" id="MGEF01000009">
    <property type="protein sequence ID" value="OGL79416.1"/>
    <property type="molecule type" value="Genomic_DNA"/>
</dbReference>
<comment type="caution">
    <text evidence="1">The sequence shown here is derived from an EMBL/GenBank/DDBJ whole genome shotgun (WGS) entry which is preliminary data.</text>
</comment>
<protein>
    <submittedName>
        <fullName evidence="1">Uncharacterized protein</fullName>
    </submittedName>
</protein>